<sequence length="109" mass="12428">MPNTHFADKTADKKCGGIVFFESVHIELVKQLSQMSSNAMKKRFQKTEMLKISTVSSIVTVISTRDCSALFKFRCRKFPWVLPFISSVSVHMSENYRFLEIKAKALGFA</sequence>
<evidence type="ECO:0000313" key="2">
    <source>
        <dbReference type="Proteomes" id="UP000024635"/>
    </source>
</evidence>
<keyword evidence="2" id="KW-1185">Reference proteome</keyword>
<comment type="caution">
    <text evidence="1">The sequence shown here is derived from an EMBL/GenBank/DDBJ whole genome shotgun (WGS) entry which is preliminary data.</text>
</comment>
<protein>
    <submittedName>
        <fullName evidence="1">Uncharacterized protein</fullName>
    </submittedName>
</protein>
<gene>
    <name evidence="1" type="primary">Acey_s0193.g1390</name>
    <name evidence="1" type="ORF">Y032_0193g1390</name>
</gene>
<accession>A0A016SQ88</accession>
<dbReference type="EMBL" id="JARK01001529">
    <property type="protein sequence ID" value="EYB92479.1"/>
    <property type="molecule type" value="Genomic_DNA"/>
</dbReference>
<dbReference type="AlphaFoldDB" id="A0A016SQ88"/>
<organism evidence="1 2">
    <name type="scientific">Ancylostoma ceylanicum</name>
    <dbReference type="NCBI Taxonomy" id="53326"/>
    <lineage>
        <taxon>Eukaryota</taxon>
        <taxon>Metazoa</taxon>
        <taxon>Ecdysozoa</taxon>
        <taxon>Nematoda</taxon>
        <taxon>Chromadorea</taxon>
        <taxon>Rhabditida</taxon>
        <taxon>Rhabditina</taxon>
        <taxon>Rhabditomorpha</taxon>
        <taxon>Strongyloidea</taxon>
        <taxon>Ancylostomatidae</taxon>
        <taxon>Ancylostomatinae</taxon>
        <taxon>Ancylostoma</taxon>
    </lineage>
</organism>
<evidence type="ECO:0000313" key="1">
    <source>
        <dbReference type="EMBL" id="EYB92479.1"/>
    </source>
</evidence>
<reference evidence="2" key="1">
    <citation type="journal article" date="2015" name="Nat. Genet.">
        <title>The genome and transcriptome of the zoonotic hookworm Ancylostoma ceylanicum identify infection-specific gene families.</title>
        <authorList>
            <person name="Schwarz E.M."/>
            <person name="Hu Y."/>
            <person name="Antoshechkin I."/>
            <person name="Miller M.M."/>
            <person name="Sternberg P.W."/>
            <person name="Aroian R.V."/>
        </authorList>
    </citation>
    <scope>NUCLEOTIDE SEQUENCE</scope>
    <source>
        <strain evidence="2">HY135</strain>
    </source>
</reference>
<name>A0A016SQ88_9BILA</name>
<dbReference type="Proteomes" id="UP000024635">
    <property type="component" value="Unassembled WGS sequence"/>
</dbReference>
<proteinExistence type="predicted"/>